<feature type="coiled-coil region" evidence="1">
    <location>
        <begin position="339"/>
        <end position="373"/>
    </location>
</feature>
<proteinExistence type="predicted"/>
<dbReference type="AlphaFoldDB" id="V6LI25"/>
<name>V6LI25_HELPX</name>
<reference evidence="3 4" key="1">
    <citation type="journal article" date="2013" name="Genome Announc.">
        <title>Draft Genome Sequence of Strain X47-2AL, a Feline Helicobacter pylori Isolate.</title>
        <authorList>
            <person name="Veyrier F.J."/>
            <person name="Ecobichon C."/>
            <person name="Boneca I.G."/>
        </authorList>
    </citation>
    <scope>NUCLEOTIDE SEQUENCE [LARGE SCALE GENOMIC DNA]</scope>
    <source>
        <strain evidence="3 4">X47-2AL</strain>
    </source>
</reference>
<comment type="caution">
    <text evidence="3">The sequence shown here is derived from an EMBL/GenBank/DDBJ whole genome shotgun (WGS) entry which is preliminary data.</text>
</comment>
<dbReference type="PATRIC" id="fig|1386083.3.peg.905"/>
<evidence type="ECO:0000313" key="4">
    <source>
        <dbReference type="Proteomes" id="UP000017937"/>
    </source>
</evidence>
<dbReference type="CDD" id="cd00267">
    <property type="entry name" value="ABC_ATPase"/>
    <property type="match status" value="1"/>
</dbReference>
<dbReference type="RefSeq" id="WP_023526611.1">
    <property type="nucleotide sequence ID" value="NZ_AWNG01000016.1"/>
</dbReference>
<gene>
    <name evidence="3" type="ORF">N871_04505</name>
</gene>
<organism evidence="3 4">
    <name type="scientific">Helicobacter pylori X47-2AL</name>
    <dbReference type="NCBI Taxonomy" id="1386083"/>
    <lineage>
        <taxon>Bacteria</taxon>
        <taxon>Pseudomonadati</taxon>
        <taxon>Campylobacterota</taxon>
        <taxon>Epsilonproteobacteria</taxon>
        <taxon>Campylobacterales</taxon>
        <taxon>Helicobacteraceae</taxon>
        <taxon>Helicobacter</taxon>
    </lineage>
</organism>
<feature type="domain" description="ATPase AAA-type core" evidence="2">
    <location>
        <begin position="621"/>
        <end position="826"/>
    </location>
</feature>
<evidence type="ECO:0000256" key="1">
    <source>
        <dbReference type="SAM" id="Coils"/>
    </source>
</evidence>
<dbReference type="SUPFAM" id="SSF52540">
    <property type="entry name" value="P-loop containing nucleoside triphosphate hydrolases"/>
    <property type="match status" value="1"/>
</dbReference>
<evidence type="ECO:0000259" key="2">
    <source>
        <dbReference type="Pfam" id="PF13304"/>
    </source>
</evidence>
<protein>
    <submittedName>
        <fullName evidence="3">ABC transporter ATPase</fullName>
    </submittedName>
</protein>
<accession>V6LI25</accession>
<dbReference type="EMBL" id="AWNG01000016">
    <property type="protein sequence ID" value="EST40489.1"/>
    <property type="molecule type" value="Genomic_DNA"/>
</dbReference>
<evidence type="ECO:0000313" key="3">
    <source>
        <dbReference type="EMBL" id="EST40489.1"/>
    </source>
</evidence>
<dbReference type="InterPro" id="IPR003959">
    <property type="entry name" value="ATPase_AAA_core"/>
</dbReference>
<dbReference type="GO" id="GO:0005524">
    <property type="term" value="F:ATP binding"/>
    <property type="evidence" value="ECO:0007669"/>
    <property type="project" value="InterPro"/>
</dbReference>
<dbReference type="Gene3D" id="3.40.50.300">
    <property type="entry name" value="P-loop containing nucleotide triphosphate hydrolases"/>
    <property type="match status" value="1"/>
</dbReference>
<sequence length="1070" mass="126134">MKFYKRVLKLHHFRNLGRNLPTELLLNSSFEKHGRLVILVGENNVGKSNVLEALKIFNDADVKLCSENDYFKAHESEDAVLSLEEETILDHKTIGFSCVDLKIQTKEVSEGLKELSKILISYPFEKHVEALSEQCSNSVYIPTNNNDYSNICTFVNNFINLIASYNLLESFLDFYKEKLKLSEFVTEYANATNNLFFKELIKHVSGNSEWIKNFCQCIKEIIKRNTPNKKYNTDEFFIMGKHKQNQLAKIYSYFKKLSASEVKPQNEDILKKLKSLDEIFKDSNTKFTPKIEVLQNKQSQERPSELIKDTIKEIDEKYPINENFKQQFRTFRLNIGNLKKKIKNSLKYLEKTREDFERKKERLIREIENDCKNQKVLEFNYDVLLDNIQQICKKYIASHVVNDASKDVKSMMCQFYLEKIELLSNSKIRRYQYDDLLKSARISLWESIKTLDNESGTPLFPKNIGEIKDKFEANKEKVKQSKNYFEFAEYCRECNPYTAFQGLRNKVQFPLSGGLSHKSYKLVPTMKEYKEPKITDNDFKAVLFTCIDYSSPSEFDQSDWFFRNSLFRKMDFHPNAIWNFFGSILKDGQALQIIMFDKNNDLVIYDSEKSFNIPEKYLQEIDQESLKEIRQSKHLFPIEVKRKYNNNVCQFEFFKKDTSHLLFKVNFTEILENLAEILEYNMQLKIDSLITKEFNRLLAIAQDSPQDSYQLKIHVRHNNKLSEEKEYTAYEIKLEVYDCRKSDNQKPIILSQQSTGFQWAFNFMFGFLYNVGSNFSFNKNIIYVMDEPATHLSVPARKEFRKFLKEYAHKNHVTFVLATHDPFLVDTDHLDEIRIVEKETEGSAIKNHFNYPLNNASKDSDALDKIKRSLGVGQHVFHNPQKHRIIFVEGITDYCYLSAFKLYFNKHNPQFKDNPIPFTFLPISGLKNNPNEMKETIQKLCELDNHPIVLTDDDRKCDSDQNATSERFKRANEDLGNPITILQLSDCDRHFKQIEDCFSANDRKKYAKNKRMELAMAFKTRLLYSGKDDVMSEETKNNFKKLFEWIKKECNNLTIKKEYIKFDYNTPQML</sequence>
<dbReference type="InterPro" id="IPR027417">
    <property type="entry name" value="P-loop_NTPase"/>
</dbReference>
<keyword evidence="1" id="KW-0175">Coiled coil</keyword>
<dbReference type="Proteomes" id="UP000017937">
    <property type="component" value="Unassembled WGS sequence"/>
</dbReference>
<dbReference type="GO" id="GO:0016887">
    <property type="term" value="F:ATP hydrolysis activity"/>
    <property type="evidence" value="ECO:0007669"/>
    <property type="project" value="InterPro"/>
</dbReference>
<dbReference type="Pfam" id="PF13304">
    <property type="entry name" value="AAA_21"/>
    <property type="match status" value="1"/>
</dbReference>